<feature type="transmembrane region" description="Helical" evidence="5">
    <location>
        <begin position="104"/>
        <end position="126"/>
    </location>
</feature>
<keyword evidence="4 5" id="KW-0472">Membrane</keyword>
<dbReference type="SUPFAM" id="SSF103473">
    <property type="entry name" value="MFS general substrate transporter"/>
    <property type="match status" value="1"/>
</dbReference>
<proteinExistence type="predicted"/>
<protein>
    <submittedName>
        <fullName evidence="7">MFS transporter</fullName>
    </submittedName>
</protein>
<dbReference type="Pfam" id="PF07690">
    <property type="entry name" value="MFS_1"/>
    <property type="match status" value="1"/>
</dbReference>
<gene>
    <name evidence="7" type="ORF">H6G83_26625</name>
</gene>
<evidence type="ECO:0000256" key="1">
    <source>
        <dbReference type="ARBA" id="ARBA00004651"/>
    </source>
</evidence>
<sequence length="174" mass="18854">MNSQEQTALTTGNQSLSKRSTVLMLAIANVDYNQPLLGNIGRSLEIPVKQVGFIPFLTQIGYATSLLLLVPLDDRMERRNLITTMLGLLSWALVAEAVSPNLIWLSIASLALGVCSIVAHLLLPLVAYMTASAERGKVIGTLVSGMILIVLLARTVSGAIGEHFGWRWMRSPQV</sequence>
<evidence type="ECO:0000259" key="6">
    <source>
        <dbReference type="PROSITE" id="PS50850"/>
    </source>
</evidence>
<feature type="transmembrane region" description="Helical" evidence="5">
    <location>
        <begin position="81"/>
        <end position="98"/>
    </location>
</feature>
<dbReference type="PANTHER" id="PTHR42910:SF1">
    <property type="entry name" value="MAJOR FACILITATOR SUPERFAMILY (MFS) PROFILE DOMAIN-CONTAINING PROTEIN"/>
    <property type="match status" value="1"/>
</dbReference>
<keyword evidence="8" id="KW-1185">Reference proteome</keyword>
<feature type="transmembrane region" description="Helical" evidence="5">
    <location>
        <begin position="138"/>
        <end position="160"/>
    </location>
</feature>
<comment type="subcellular location">
    <subcellularLocation>
        <location evidence="1">Cell membrane</location>
        <topology evidence="1">Multi-pass membrane protein</topology>
    </subcellularLocation>
</comment>
<feature type="domain" description="Major facilitator superfamily (MFS) profile" evidence="6">
    <location>
        <begin position="1"/>
        <end position="174"/>
    </location>
</feature>
<dbReference type="InterPro" id="IPR020846">
    <property type="entry name" value="MFS_dom"/>
</dbReference>
<keyword evidence="3 5" id="KW-1133">Transmembrane helix</keyword>
<dbReference type="InterPro" id="IPR011701">
    <property type="entry name" value="MFS"/>
</dbReference>
<evidence type="ECO:0000313" key="8">
    <source>
        <dbReference type="Proteomes" id="UP000661112"/>
    </source>
</evidence>
<dbReference type="Proteomes" id="UP000661112">
    <property type="component" value="Unassembled WGS sequence"/>
</dbReference>
<dbReference type="EMBL" id="JACJSG010000045">
    <property type="protein sequence ID" value="MBD2504143.1"/>
    <property type="molecule type" value="Genomic_DNA"/>
</dbReference>
<evidence type="ECO:0000256" key="4">
    <source>
        <dbReference type="ARBA" id="ARBA00023136"/>
    </source>
</evidence>
<organism evidence="7 8">
    <name type="scientific">Anabaena azotica FACHB-119</name>
    <dbReference type="NCBI Taxonomy" id="947527"/>
    <lineage>
        <taxon>Bacteria</taxon>
        <taxon>Bacillati</taxon>
        <taxon>Cyanobacteriota</taxon>
        <taxon>Cyanophyceae</taxon>
        <taxon>Nostocales</taxon>
        <taxon>Nostocaceae</taxon>
        <taxon>Anabaena</taxon>
        <taxon>Anabaena azotica</taxon>
    </lineage>
</organism>
<evidence type="ECO:0000256" key="5">
    <source>
        <dbReference type="SAM" id="Phobius"/>
    </source>
</evidence>
<reference evidence="7 8" key="1">
    <citation type="journal article" date="2020" name="ISME J.">
        <title>Comparative genomics reveals insights into cyanobacterial evolution and habitat adaptation.</title>
        <authorList>
            <person name="Chen M.Y."/>
            <person name="Teng W.K."/>
            <person name="Zhao L."/>
            <person name="Hu C.X."/>
            <person name="Zhou Y.K."/>
            <person name="Han B.P."/>
            <person name="Song L.R."/>
            <person name="Shu W.S."/>
        </authorList>
    </citation>
    <scope>NUCLEOTIDE SEQUENCE [LARGE SCALE GENOMIC DNA]</scope>
    <source>
        <strain evidence="7 8">FACHB-119</strain>
    </source>
</reference>
<keyword evidence="2 5" id="KW-0812">Transmembrane</keyword>
<comment type="caution">
    <text evidence="7">The sequence shown here is derived from an EMBL/GenBank/DDBJ whole genome shotgun (WGS) entry which is preliminary data.</text>
</comment>
<evidence type="ECO:0000313" key="7">
    <source>
        <dbReference type="EMBL" id="MBD2504143.1"/>
    </source>
</evidence>
<dbReference type="PANTHER" id="PTHR42910">
    <property type="entry name" value="TRANSPORTER SCO4007-RELATED"/>
    <property type="match status" value="1"/>
</dbReference>
<dbReference type="RefSeq" id="WP_190477644.1">
    <property type="nucleotide sequence ID" value="NZ_JACJSG010000045.1"/>
</dbReference>
<dbReference type="PROSITE" id="PS50850">
    <property type="entry name" value="MFS"/>
    <property type="match status" value="1"/>
</dbReference>
<accession>A0ABR8DEK9</accession>
<dbReference type="InterPro" id="IPR036259">
    <property type="entry name" value="MFS_trans_sf"/>
</dbReference>
<evidence type="ECO:0000256" key="2">
    <source>
        <dbReference type="ARBA" id="ARBA00022692"/>
    </source>
</evidence>
<name>A0ABR8DEK9_9NOST</name>
<dbReference type="Gene3D" id="1.20.1720.10">
    <property type="entry name" value="Multidrug resistance protein D"/>
    <property type="match status" value="1"/>
</dbReference>
<evidence type="ECO:0000256" key="3">
    <source>
        <dbReference type="ARBA" id="ARBA00022989"/>
    </source>
</evidence>
<feature type="transmembrane region" description="Helical" evidence="5">
    <location>
        <begin position="51"/>
        <end position="69"/>
    </location>
</feature>